<proteinExistence type="predicted"/>
<comment type="caution">
    <text evidence="3">The sequence shown here is derived from an EMBL/GenBank/DDBJ whole genome shotgun (WGS) entry which is preliminary data.</text>
</comment>
<keyword evidence="1" id="KW-0732">Signal</keyword>
<dbReference type="InterPro" id="IPR016624">
    <property type="entry name" value="UCP014753"/>
</dbReference>
<name>A0A699WS08_TANCI</name>
<dbReference type="AlphaFoldDB" id="A0A699WS08"/>
<evidence type="ECO:0000256" key="1">
    <source>
        <dbReference type="SAM" id="SignalP"/>
    </source>
</evidence>
<protein>
    <recommendedName>
        <fullName evidence="2">DUF2264 domain-containing protein</fullName>
    </recommendedName>
</protein>
<reference evidence="3" key="1">
    <citation type="journal article" date="2019" name="Sci. Rep.">
        <title>Draft genome of Tanacetum cinerariifolium, the natural source of mosquito coil.</title>
        <authorList>
            <person name="Yamashiro T."/>
            <person name="Shiraishi A."/>
            <person name="Satake H."/>
            <person name="Nakayama K."/>
        </authorList>
    </citation>
    <scope>NUCLEOTIDE SEQUENCE</scope>
</reference>
<feature type="domain" description="DUF2264" evidence="2">
    <location>
        <begin position="7"/>
        <end position="129"/>
    </location>
</feature>
<feature type="non-terminal residue" evidence="3">
    <location>
        <position position="1"/>
    </location>
</feature>
<dbReference type="PANTHER" id="PTHR35339:SF3">
    <property type="entry name" value="DUF2264 DOMAIN-CONTAINING PROTEIN"/>
    <property type="match status" value="1"/>
</dbReference>
<dbReference type="EMBL" id="BKCJ011722803">
    <property type="protein sequence ID" value="GFD48468.1"/>
    <property type="molecule type" value="Genomic_DNA"/>
</dbReference>
<dbReference type="Pfam" id="PF10022">
    <property type="entry name" value="DUF2264"/>
    <property type="match status" value="1"/>
</dbReference>
<dbReference type="PANTHER" id="PTHR35339">
    <property type="entry name" value="LINALOOL DEHYDRATASE_ISOMERASE DOMAIN-CONTAINING PROTEIN"/>
    <property type="match status" value="1"/>
</dbReference>
<evidence type="ECO:0000259" key="2">
    <source>
        <dbReference type="Pfam" id="PF10022"/>
    </source>
</evidence>
<dbReference type="InterPro" id="IPR049349">
    <property type="entry name" value="DUF2264_N"/>
</dbReference>
<accession>A0A699WS08</accession>
<feature type="non-terminal residue" evidence="3">
    <location>
        <position position="129"/>
    </location>
</feature>
<feature type="signal peptide" evidence="1">
    <location>
        <begin position="1"/>
        <end position="24"/>
    </location>
</feature>
<gene>
    <name evidence="3" type="ORF">Tci_920437</name>
</gene>
<sequence>DKRPANDRAYWLGTLLRVAGPVLAAAAAGRLKATLPVEAAAGQQEGRRHVTHLEALGRTLAGLAPWLELKDVPADEAARQQQAAEQARQAIAHAVNPQDVDFLNFNQGGQPVVDAAFLAHALLRAPTQL</sequence>
<feature type="chain" id="PRO_5025568448" description="DUF2264 domain-containing protein" evidence="1">
    <location>
        <begin position="25"/>
        <end position="129"/>
    </location>
</feature>
<organism evidence="3">
    <name type="scientific">Tanacetum cinerariifolium</name>
    <name type="common">Dalmatian daisy</name>
    <name type="synonym">Chrysanthemum cinerariifolium</name>
    <dbReference type="NCBI Taxonomy" id="118510"/>
    <lineage>
        <taxon>Eukaryota</taxon>
        <taxon>Viridiplantae</taxon>
        <taxon>Streptophyta</taxon>
        <taxon>Embryophyta</taxon>
        <taxon>Tracheophyta</taxon>
        <taxon>Spermatophyta</taxon>
        <taxon>Magnoliopsida</taxon>
        <taxon>eudicotyledons</taxon>
        <taxon>Gunneridae</taxon>
        <taxon>Pentapetalae</taxon>
        <taxon>asterids</taxon>
        <taxon>campanulids</taxon>
        <taxon>Asterales</taxon>
        <taxon>Asteraceae</taxon>
        <taxon>Asteroideae</taxon>
        <taxon>Anthemideae</taxon>
        <taxon>Anthemidinae</taxon>
        <taxon>Tanacetum</taxon>
    </lineage>
</organism>
<evidence type="ECO:0000313" key="3">
    <source>
        <dbReference type="EMBL" id="GFD48468.1"/>
    </source>
</evidence>